<organism evidence="5 6">
    <name type="scientific">Paracoccidioides brasiliensis</name>
    <dbReference type="NCBI Taxonomy" id="121759"/>
    <lineage>
        <taxon>Eukaryota</taxon>
        <taxon>Fungi</taxon>
        <taxon>Dikarya</taxon>
        <taxon>Ascomycota</taxon>
        <taxon>Pezizomycotina</taxon>
        <taxon>Eurotiomycetes</taxon>
        <taxon>Eurotiomycetidae</taxon>
        <taxon>Onygenales</taxon>
        <taxon>Ajellomycetaceae</taxon>
        <taxon>Paracoccidioides</taxon>
    </lineage>
</organism>
<dbReference type="SUPFAM" id="SSF52777">
    <property type="entry name" value="CoA-dependent acyltransferases"/>
    <property type="match status" value="1"/>
</dbReference>
<dbReference type="Gene3D" id="3.30.559.30">
    <property type="entry name" value="Nonribosomal peptide synthetase, condensation domain"/>
    <property type="match status" value="1"/>
</dbReference>
<dbReference type="AlphaFoldDB" id="A0A1D2JME7"/>
<dbReference type="InterPro" id="IPR000873">
    <property type="entry name" value="AMP-dep_synth/lig_dom"/>
</dbReference>
<evidence type="ECO:0000256" key="1">
    <source>
        <dbReference type="ARBA" id="ARBA00022450"/>
    </source>
</evidence>
<dbReference type="VEuPathDB" id="FungiDB:PABG_04054"/>
<sequence length="758" mass="85195">MVLTTLSPCLFPVNEHHCPPKIGHNFFKASDNTSDGTTSRADSFCVEHSISPLTFYKVLWALLLRKFTNANEVFFGVVEMGAVADSVVITSDPTGDVQTYPSLQSWCHVCLAETDSILDTMKQLESDPRKGCPPPELEHSPGRFNTELHLVTEDISNYVTDKSNLICPYMIDLQLCVSSEAIAFRFRASSMTGAVAQGLRETLKRAIKGVLDDPRQTVRKLDMLSNYDRTRIERWNKTDPWQQVICMCIQDPIHLQALSQPKGLAYDGWDGPLTFRELWEYSTRFSYYIYDLRVKKRQLVFLSMDMSKWAIIAMLSVLRAGAVCIPIDILNQTHYFSSIQNVRLALTDPSMSDLFAGHVRFVMTELPKLISELPPAPESYDPHVDPSWPAMIMFTSGVTSPPKPVVLDHGSISTNIVNLGETLEINDQSRIFQCSSLSSHVSIADILCTLVNGGCVCCPTECNREVDLSHAVSTARATHIFPTPTILRELTAEVVPTLKVISVIKDGLTIRDVEKWQDHVSLFYLYGSTESTLCCTLTDASHQERLKYLGRLNIGRALTCRTWIAEPGNACGALVPIGSIGELVVEGGILGRYYVPEENPEPMEEYRRNWEKDVTENTNEHGNEDETENKEENEREEEPGGEGKGKEKEDGDNTKKERENEETGDTENRNEQKKGNVTVKEDEGKGINENQSGKKKEDKSGKEKEKEMGENPFFADPEWLAKFPKLRPSQQPVGMFRTGDLVRYEHDGSIKFVGRMKI</sequence>
<proteinExistence type="predicted"/>
<gene>
    <name evidence="5" type="ORF">ACO22_01086</name>
</gene>
<dbReference type="Pfam" id="PF00501">
    <property type="entry name" value="AMP-binding"/>
    <property type="match status" value="1"/>
</dbReference>
<keyword evidence="1" id="KW-0596">Phosphopantetheine</keyword>
<dbReference type="OrthoDB" id="416786at2759"/>
<keyword evidence="2" id="KW-0597">Phosphoprotein</keyword>
<evidence type="ECO:0000256" key="3">
    <source>
        <dbReference type="SAM" id="MobiDB-lite"/>
    </source>
</evidence>
<feature type="compositionally biased region" description="Basic and acidic residues" evidence="3">
    <location>
        <begin position="641"/>
        <end position="709"/>
    </location>
</feature>
<feature type="compositionally biased region" description="Acidic residues" evidence="3">
    <location>
        <begin position="625"/>
        <end position="640"/>
    </location>
</feature>
<dbReference type="InterPro" id="IPR042099">
    <property type="entry name" value="ANL_N_sf"/>
</dbReference>
<dbReference type="PANTHER" id="PTHR45527:SF12">
    <property type="entry name" value="NONRIBOSOMAL PEPTIDE SYNTHETASE IVOA"/>
    <property type="match status" value="1"/>
</dbReference>
<dbReference type="Gene3D" id="2.30.38.10">
    <property type="entry name" value="Luciferase, Domain 3"/>
    <property type="match status" value="1"/>
</dbReference>
<name>A0A1D2JME7_PARBR</name>
<evidence type="ECO:0000313" key="5">
    <source>
        <dbReference type="EMBL" id="ODH43083.1"/>
    </source>
</evidence>
<protein>
    <recommendedName>
        <fullName evidence="4">AMP-dependent synthetase/ligase domain-containing protein</fullName>
    </recommendedName>
</protein>
<feature type="compositionally biased region" description="Basic and acidic residues" evidence="3">
    <location>
        <begin position="615"/>
        <end position="624"/>
    </location>
</feature>
<dbReference type="PANTHER" id="PTHR45527">
    <property type="entry name" value="NONRIBOSOMAL PEPTIDE SYNTHETASE"/>
    <property type="match status" value="1"/>
</dbReference>
<comment type="caution">
    <text evidence="5">The sequence shown here is derived from an EMBL/GenBank/DDBJ whole genome shotgun (WGS) entry which is preliminary data.</text>
</comment>
<evidence type="ECO:0000256" key="2">
    <source>
        <dbReference type="ARBA" id="ARBA00022553"/>
    </source>
</evidence>
<dbReference type="SUPFAM" id="SSF56801">
    <property type="entry name" value="Acetyl-CoA synthetase-like"/>
    <property type="match status" value="2"/>
</dbReference>
<dbReference type="GO" id="GO:0005737">
    <property type="term" value="C:cytoplasm"/>
    <property type="evidence" value="ECO:0007669"/>
    <property type="project" value="TreeGrafter"/>
</dbReference>
<feature type="domain" description="AMP-dependent synthetase/ligase" evidence="4">
    <location>
        <begin position="269"/>
        <end position="594"/>
    </location>
</feature>
<dbReference type="Proteomes" id="UP000242814">
    <property type="component" value="Unassembled WGS sequence"/>
</dbReference>
<dbReference type="GO" id="GO:0043041">
    <property type="term" value="P:amino acid activation for nonribosomal peptide biosynthetic process"/>
    <property type="evidence" value="ECO:0007669"/>
    <property type="project" value="TreeGrafter"/>
</dbReference>
<evidence type="ECO:0000313" key="6">
    <source>
        <dbReference type="Proteomes" id="UP000242814"/>
    </source>
</evidence>
<dbReference type="EMBL" id="LZYO01000024">
    <property type="protein sequence ID" value="ODH43083.1"/>
    <property type="molecule type" value="Genomic_DNA"/>
</dbReference>
<dbReference type="VEuPathDB" id="FungiDB:PADG_07507"/>
<reference evidence="5 6" key="1">
    <citation type="submission" date="2016-06" db="EMBL/GenBank/DDBJ databases">
        <authorList>
            <person name="Kjaerup R.B."/>
            <person name="Dalgaard T.S."/>
            <person name="Juul-Madsen H.R."/>
        </authorList>
    </citation>
    <scope>NUCLEOTIDE SEQUENCE [LARGE SCALE GENOMIC DNA]</scope>
    <source>
        <strain evidence="5 6">Pb300</strain>
    </source>
</reference>
<feature type="region of interest" description="Disordered" evidence="3">
    <location>
        <begin position="615"/>
        <end position="716"/>
    </location>
</feature>
<accession>A0A1D2JME7</accession>
<dbReference type="GO" id="GO:0044550">
    <property type="term" value="P:secondary metabolite biosynthetic process"/>
    <property type="evidence" value="ECO:0007669"/>
    <property type="project" value="TreeGrafter"/>
</dbReference>
<evidence type="ECO:0000259" key="4">
    <source>
        <dbReference type="Pfam" id="PF00501"/>
    </source>
</evidence>
<dbReference type="GO" id="GO:0031177">
    <property type="term" value="F:phosphopantetheine binding"/>
    <property type="evidence" value="ECO:0007669"/>
    <property type="project" value="TreeGrafter"/>
</dbReference>
<dbReference type="Gene3D" id="3.40.50.12780">
    <property type="entry name" value="N-terminal domain of ligase-like"/>
    <property type="match status" value="1"/>
</dbReference>